<name>A0A8A1L8T7_AJEC8</name>
<reference evidence="1" key="1">
    <citation type="submission" date="2021-01" db="EMBL/GenBank/DDBJ databases">
        <title>Chromosome-level genome assembly of a human fungal pathogen reveals clustering of transcriptionally co-regulated genes.</title>
        <authorList>
            <person name="Voorhies M."/>
            <person name="Cohen S."/>
            <person name="Shea T.P."/>
            <person name="Petrus S."/>
            <person name="Munoz J.F."/>
            <person name="Poplawski S."/>
            <person name="Goldman W.E."/>
            <person name="Michael T."/>
            <person name="Cuomo C.A."/>
            <person name="Sil A."/>
            <person name="Beyhan S."/>
        </authorList>
    </citation>
    <scope>NUCLEOTIDE SEQUENCE</scope>
    <source>
        <strain evidence="1">H88</strain>
    </source>
</reference>
<evidence type="ECO:0000313" key="2">
    <source>
        <dbReference type="Proteomes" id="UP000663419"/>
    </source>
</evidence>
<protein>
    <submittedName>
        <fullName evidence="1">Uncharacterized protein</fullName>
    </submittedName>
</protein>
<dbReference type="EMBL" id="CP069102">
    <property type="protein sequence ID" value="QSS49083.1"/>
    <property type="molecule type" value="Genomic_DNA"/>
</dbReference>
<gene>
    <name evidence="1" type="ORF">I7I53_09344</name>
</gene>
<proteinExistence type="predicted"/>
<accession>A0A8A1L8T7</accession>
<dbReference type="Proteomes" id="UP000663419">
    <property type="component" value="Chromosome 1"/>
</dbReference>
<dbReference type="VEuPathDB" id="FungiDB:I7I53_09344"/>
<sequence>MLESHKYILWIKTFSVPFGPHNSEASCFLNSLLPNGLLNEFILFPKHPLIRDCECRTFSVCSLSIHSSVPLTRARDGIFCTLNILLFIQSVRVTS</sequence>
<dbReference type="AlphaFoldDB" id="A0A8A1L8T7"/>
<evidence type="ECO:0000313" key="1">
    <source>
        <dbReference type="EMBL" id="QSS49083.1"/>
    </source>
</evidence>
<organism evidence="1 2">
    <name type="scientific">Ajellomyces capsulatus (strain H88)</name>
    <name type="common">Darling's disease fungus</name>
    <name type="synonym">Histoplasma capsulatum</name>
    <dbReference type="NCBI Taxonomy" id="544711"/>
    <lineage>
        <taxon>Eukaryota</taxon>
        <taxon>Fungi</taxon>
        <taxon>Dikarya</taxon>
        <taxon>Ascomycota</taxon>
        <taxon>Pezizomycotina</taxon>
        <taxon>Eurotiomycetes</taxon>
        <taxon>Eurotiomycetidae</taxon>
        <taxon>Onygenales</taxon>
        <taxon>Ajellomycetaceae</taxon>
        <taxon>Histoplasma</taxon>
    </lineage>
</organism>